<gene>
    <name evidence="1" type="ORF">S06H3_15223</name>
</gene>
<reference evidence="1" key="1">
    <citation type="journal article" date="2014" name="Front. Microbiol.">
        <title>High frequency of phylogenetically diverse reductive dehalogenase-homologous genes in deep subseafloor sedimentary metagenomes.</title>
        <authorList>
            <person name="Kawai M."/>
            <person name="Futagami T."/>
            <person name="Toyoda A."/>
            <person name="Takaki Y."/>
            <person name="Nishi S."/>
            <person name="Hori S."/>
            <person name="Arai W."/>
            <person name="Tsubouchi T."/>
            <person name="Morono Y."/>
            <person name="Uchiyama I."/>
            <person name="Ito T."/>
            <person name="Fujiyama A."/>
            <person name="Inagaki F."/>
            <person name="Takami H."/>
        </authorList>
    </citation>
    <scope>NUCLEOTIDE SEQUENCE</scope>
    <source>
        <strain evidence="1">Expedition CK06-06</strain>
    </source>
</reference>
<dbReference type="AlphaFoldDB" id="X1LRZ4"/>
<proteinExistence type="predicted"/>
<comment type="caution">
    <text evidence="1">The sequence shown here is derived from an EMBL/GenBank/DDBJ whole genome shotgun (WGS) entry which is preliminary data.</text>
</comment>
<protein>
    <submittedName>
        <fullName evidence="1">Uncharacterized protein</fullName>
    </submittedName>
</protein>
<sequence length="196" mass="21325">MTQRTNVKDITGKPIEELTDTELATLAEQVETRRKSLRDALEKEHFCILATTAKKMVEALGLEKLPKITLTPTGEDYEVSLASVVGVKSPGKRAPSEVNTKGITIKKIGAAKGGIARFKAKGKEYAKIQDLVKALKNPDTGESEANRCWDISKKGISASDIVIKYHADEVTLVYQSGDEQLVKDAVEDIKKARAAA</sequence>
<evidence type="ECO:0000313" key="1">
    <source>
        <dbReference type="EMBL" id="GAI08566.1"/>
    </source>
</evidence>
<accession>X1LRZ4</accession>
<organism evidence="1">
    <name type="scientific">marine sediment metagenome</name>
    <dbReference type="NCBI Taxonomy" id="412755"/>
    <lineage>
        <taxon>unclassified sequences</taxon>
        <taxon>metagenomes</taxon>
        <taxon>ecological metagenomes</taxon>
    </lineage>
</organism>
<dbReference type="EMBL" id="BARV01007480">
    <property type="protein sequence ID" value="GAI08566.1"/>
    <property type="molecule type" value="Genomic_DNA"/>
</dbReference>
<name>X1LRZ4_9ZZZZ</name>